<sequence>MNVDYRDKSKAVTADDLIRRYNLDGLSKDRKALKTLNDGLTKQDTIIENYVRNTTKYVTNQVDNFVTTWFFSGIPMLENKPFIDFSEDEKSSHVEDIYYDKETGYIYQLRLNNEVYSWELIDDDNLRNSLAIANSSADAFDSKRNLYYLTPSPPYQVGDVWYDDGTIKRCRATRTEGEYHSVDWCLQKDYTDENVLLDRTAVLDQMQQDIQTNYESIVILETTAESIEGMVQSNTTEIKNTQIEINDKFNNYATVETVTNQINSMSQKMTDTELDITALKETLENGVSKVKTETGYTFDTDGLNISSTNSKVNNTLNERGMTIEDNATGDTLLFAGYDNDLQETVVISKNLIVQKYLNIPHARFEGYNNQTFGEGAGCFYME</sequence>
<name>A0A921GBU4_9FIRM</name>
<dbReference type="EMBL" id="DYWV01000198">
    <property type="protein sequence ID" value="HJF40410.1"/>
    <property type="molecule type" value="Genomic_DNA"/>
</dbReference>
<reference evidence="1" key="2">
    <citation type="submission" date="2021-09" db="EMBL/GenBank/DDBJ databases">
        <authorList>
            <person name="Gilroy R."/>
        </authorList>
    </citation>
    <scope>NUCLEOTIDE SEQUENCE</scope>
    <source>
        <strain evidence="1">CHK193-16274</strain>
    </source>
</reference>
<gene>
    <name evidence="1" type="ORF">K8V91_05750</name>
</gene>
<reference evidence="1" key="1">
    <citation type="journal article" date="2021" name="PeerJ">
        <title>Extensive microbial diversity within the chicken gut microbiome revealed by metagenomics and culture.</title>
        <authorList>
            <person name="Gilroy R."/>
            <person name="Ravi A."/>
            <person name="Getino M."/>
            <person name="Pursley I."/>
            <person name="Horton D.L."/>
            <person name="Alikhan N.F."/>
            <person name="Baker D."/>
            <person name="Gharbi K."/>
            <person name="Hall N."/>
            <person name="Watson M."/>
            <person name="Adriaenssens E.M."/>
            <person name="Foster-Nyarko E."/>
            <person name="Jarju S."/>
            <person name="Secka A."/>
            <person name="Antonio M."/>
            <person name="Oren A."/>
            <person name="Chaudhuri R.R."/>
            <person name="La Ragione R."/>
            <person name="Hildebrand F."/>
            <person name="Pallen M.J."/>
        </authorList>
    </citation>
    <scope>NUCLEOTIDE SEQUENCE</scope>
    <source>
        <strain evidence="1">CHK193-16274</strain>
    </source>
</reference>
<dbReference type="AlphaFoldDB" id="A0A921GBU4"/>
<dbReference type="Proteomes" id="UP000749320">
    <property type="component" value="Unassembled WGS sequence"/>
</dbReference>
<accession>A0A921GBU4</accession>
<evidence type="ECO:0000313" key="2">
    <source>
        <dbReference type="Proteomes" id="UP000749320"/>
    </source>
</evidence>
<comment type="caution">
    <text evidence="1">The sequence shown here is derived from an EMBL/GenBank/DDBJ whole genome shotgun (WGS) entry which is preliminary data.</text>
</comment>
<evidence type="ECO:0000313" key="1">
    <source>
        <dbReference type="EMBL" id="HJF40410.1"/>
    </source>
</evidence>
<proteinExistence type="predicted"/>
<protein>
    <submittedName>
        <fullName evidence="1">Uncharacterized protein</fullName>
    </submittedName>
</protein>
<organism evidence="1 2">
    <name type="scientific">Thomasclavelia spiroformis</name>
    <dbReference type="NCBI Taxonomy" id="29348"/>
    <lineage>
        <taxon>Bacteria</taxon>
        <taxon>Bacillati</taxon>
        <taxon>Bacillota</taxon>
        <taxon>Erysipelotrichia</taxon>
        <taxon>Erysipelotrichales</taxon>
        <taxon>Coprobacillaceae</taxon>
        <taxon>Thomasclavelia</taxon>
    </lineage>
</organism>